<gene>
    <name evidence="2" type="ORF">ANN_04269</name>
</gene>
<dbReference type="Pfam" id="PF20502">
    <property type="entry name" value="DNAPKcs_CC1-2"/>
    <property type="match status" value="1"/>
</dbReference>
<dbReference type="InterPro" id="IPR046803">
    <property type="entry name" value="DNAPKcs_CC1-2"/>
</dbReference>
<protein>
    <recommendedName>
        <fullName evidence="1">DNA-dependent protein kinase catalytic subunit CC1/2 domain-containing protein</fullName>
    </recommendedName>
</protein>
<organism evidence="2 3">
    <name type="scientific">Periplaneta americana</name>
    <name type="common">American cockroach</name>
    <name type="synonym">Blatta americana</name>
    <dbReference type="NCBI Taxonomy" id="6978"/>
    <lineage>
        <taxon>Eukaryota</taxon>
        <taxon>Metazoa</taxon>
        <taxon>Ecdysozoa</taxon>
        <taxon>Arthropoda</taxon>
        <taxon>Hexapoda</taxon>
        <taxon>Insecta</taxon>
        <taxon>Pterygota</taxon>
        <taxon>Neoptera</taxon>
        <taxon>Polyneoptera</taxon>
        <taxon>Dictyoptera</taxon>
        <taxon>Blattodea</taxon>
        <taxon>Blattoidea</taxon>
        <taxon>Blattidae</taxon>
        <taxon>Blattinae</taxon>
        <taxon>Periplaneta</taxon>
    </lineage>
</organism>
<evidence type="ECO:0000259" key="1">
    <source>
        <dbReference type="Pfam" id="PF20502"/>
    </source>
</evidence>
<comment type="caution">
    <text evidence="2">The sequence shown here is derived from an EMBL/GenBank/DDBJ whole genome shotgun (WGS) entry which is preliminary data.</text>
</comment>
<name>A0ABQ8TAI4_PERAM</name>
<feature type="domain" description="DNA-dependent protein kinase catalytic subunit CC1/2" evidence="1">
    <location>
        <begin position="57"/>
        <end position="195"/>
    </location>
</feature>
<proteinExistence type="predicted"/>
<dbReference type="Proteomes" id="UP001148838">
    <property type="component" value="Unassembled WGS sequence"/>
</dbReference>
<keyword evidence="3" id="KW-1185">Reference proteome</keyword>
<reference evidence="2 3" key="1">
    <citation type="journal article" date="2022" name="Allergy">
        <title>Genome assembly and annotation of Periplaneta americana reveal a comprehensive cockroach allergen profile.</title>
        <authorList>
            <person name="Wang L."/>
            <person name="Xiong Q."/>
            <person name="Saelim N."/>
            <person name="Wang L."/>
            <person name="Nong W."/>
            <person name="Wan A.T."/>
            <person name="Shi M."/>
            <person name="Liu X."/>
            <person name="Cao Q."/>
            <person name="Hui J.H.L."/>
            <person name="Sookrung N."/>
            <person name="Leung T.F."/>
            <person name="Tungtrongchitr A."/>
            <person name="Tsui S.K.W."/>
        </authorList>
    </citation>
    <scope>NUCLEOTIDE SEQUENCE [LARGE SCALE GENOMIC DNA]</scope>
    <source>
        <strain evidence="2">PWHHKU_190912</strain>
    </source>
</reference>
<sequence length="226" mass="25407">MAGLCEGGNEPLGSLKAICNIAFQTKFLQYFTLAEWMMPKFVSCILDLSWGQKGAPNQCEHDGEQIVKDLFSSLVEGHGDVKRAVLFQPRALVYAESLLKFAFLLKEQVAAVLSCIKERAIIQNPATHLPVSHGDYFLVTFKSAVLDHLLDHSENTMNRLLVDLSKDNVQWMLRILTELLHYLAKSKKNKQKEREQGAGAGVTCCLFSLYRSLGMEQQVLMEKSLQ</sequence>
<dbReference type="EMBL" id="JAJSOF020000013">
    <property type="protein sequence ID" value="KAJ4442680.1"/>
    <property type="molecule type" value="Genomic_DNA"/>
</dbReference>
<evidence type="ECO:0000313" key="3">
    <source>
        <dbReference type="Proteomes" id="UP001148838"/>
    </source>
</evidence>
<evidence type="ECO:0000313" key="2">
    <source>
        <dbReference type="EMBL" id="KAJ4442680.1"/>
    </source>
</evidence>
<accession>A0ABQ8TAI4</accession>